<comment type="similarity">
    <text evidence="4">Belongs to the phytoene/squalene synthase family. CrtM subfamily.</text>
</comment>
<dbReference type="InterPro" id="IPR002060">
    <property type="entry name" value="Squ/phyt_synthse"/>
</dbReference>
<evidence type="ECO:0000256" key="7">
    <source>
        <dbReference type="ARBA" id="ARBA00031761"/>
    </source>
</evidence>
<comment type="pathway">
    <text evidence="3">Carotenoid biosynthesis; staphyloxanthin biosynthesis; staphyloxanthin from farnesyl diphosphate: step 1/5.</text>
</comment>
<name>A0A3A0VR61_STAGA</name>
<evidence type="ECO:0000256" key="1">
    <source>
        <dbReference type="ARBA" id="ARBA00000746"/>
    </source>
</evidence>
<evidence type="ECO:0000256" key="2">
    <source>
        <dbReference type="ARBA" id="ARBA00002144"/>
    </source>
</evidence>
<evidence type="ECO:0000256" key="5">
    <source>
        <dbReference type="ARBA" id="ARBA00012627"/>
    </source>
</evidence>
<dbReference type="GO" id="GO:0016765">
    <property type="term" value="F:transferase activity, transferring alkyl or aryl (other than methyl) groups"/>
    <property type="evidence" value="ECO:0007669"/>
    <property type="project" value="UniProtKB-ARBA"/>
</dbReference>
<reference evidence="9 10" key="1">
    <citation type="journal article" date="2016" name="Front. Microbiol.">
        <title>Comprehensive Phylogenetic Analysis of Bovine Non-aureus Staphylococci Species Based on Whole-Genome Sequencing.</title>
        <authorList>
            <person name="Naushad S."/>
            <person name="Barkema H.W."/>
            <person name="Luby C."/>
            <person name="Condas L.A."/>
            <person name="Nobrega D.B."/>
            <person name="Carson D.A."/>
            <person name="De Buck J."/>
        </authorList>
    </citation>
    <scope>NUCLEOTIDE SEQUENCE [LARGE SCALE GENOMIC DNA]</scope>
    <source>
        <strain evidence="9 10">SNUC 4781</strain>
    </source>
</reference>
<dbReference type="Gene3D" id="1.10.600.10">
    <property type="entry name" value="Farnesyl Diphosphate Synthase"/>
    <property type="match status" value="1"/>
</dbReference>
<protein>
    <recommendedName>
        <fullName evidence="6">4,4'-diapophytoene synthase</fullName>
        <ecNumber evidence="5">2.5.1.96</ecNumber>
    </recommendedName>
    <alternativeName>
        <fullName evidence="7">C30 carotenoid synthase</fullName>
    </alternativeName>
    <alternativeName>
        <fullName evidence="8">Dehydrosqualene synthase</fullName>
    </alternativeName>
</protein>
<evidence type="ECO:0000256" key="4">
    <source>
        <dbReference type="ARBA" id="ARBA00009720"/>
    </source>
</evidence>
<sequence>MLYEFIISNSYVDILNIRCVNMGNLEKEYKYCQKIIKNYSKVFSNAFENLSAQKRNALWSVYALYYCVDESVKIHKDIELLNKIKQDIQQIYNGETKKFYSNTKIMRALSHTIHLYGLPKLPIELFIKTIEDDFIFSANDTNQQLDNYCYGSSGVVGELVNPIFTQEQSESTKVAEAEALSIELGKVMQLTKVLRNVGKDYRNGKIYLSNETLDYYNVDLDTIYYNGVTPNYAHLWESYANLIERKFMYILGRLYLFDDDIQPIIVLTIKTYQGLLEEVRNNLYDITKHANLSSYKKSKIYRKVMEAYDSQ</sequence>
<dbReference type="EMBL" id="QYJN01000001">
    <property type="protein sequence ID" value="RIP37044.1"/>
    <property type="molecule type" value="Genomic_DNA"/>
</dbReference>
<gene>
    <name evidence="9" type="ORF">BUZ14_00435</name>
</gene>
<dbReference type="SUPFAM" id="SSF48576">
    <property type="entry name" value="Terpenoid synthases"/>
    <property type="match status" value="1"/>
</dbReference>
<comment type="catalytic activity">
    <reaction evidence="1">
        <text>2 (2E,6E)-farnesyl diphosphate = 15-cis-4,4'-diapophytoene + 2 diphosphate</text>
        <dbReference type="Rhea" id="RHEA:31547"/>
        <dbReference type="ChEBI" id="CHEBI:33019"/>
        <dbReference type="ChEBI" id="CHEBI:62738"/>
        <dbReference type="ChEBI" id="CHEBI:175763"/>
        <dbReference type="EC" id="2.5.1.96"/>
    </reaction>
</comment>
<dbReference type="OrthoDB" id="9787280at2"/>
<dbReference type="PANTHER" id="PTHR31480">
    <property type="entry name" value="BIFUNCTIONAL LYCOPENE CYCLASE/PHYTOENE SYNTHASE"/>
    <property type="match status" value="1"/>
</dbReference>
<dbReference type="UniPathway" id="UPA00029">
    <property type="reaction ID" value="UER00556"/>
</dbReference>
<evidence type="ECO:0000256" key="3">
    <source>
        <dbReference type="ARBA" id="ARBA00004677"/>
    </source>
</evidence>
<evidence type="ECO:0000256" key="6">
    <source>
        <dbReference type="ARBA" id="ARBA00016163"/>
    </source>
</evidence>
<dbReference type="InterPro" id="IPR008949">
    <property type="entry name" value="Isoprenoid_synthase_dom_sf"/>
</dbReference>
<proteinExistence type="inferred from homology"/>
<dbReference type="EC" id="2.5.1.96" evidence="5"/>
<dbReference type="Pfam" id="PF00494">
    <property type="entry name" value="SQS_PSY"/>
    <property type="match status" value="1"/>
</dbReference>
<comment type="caution">
    <text evidence="9">The sequence shown here is derived from an EMBL/GenBank/DDBJ whole genome shotgun (WGS) entry which is preliminary data.</text>
</comment>
<dbReference type="AlphaFoldDB" id="A0A3A0VR61"/>
<evidence type="ECO:0000313" key="10">
    <source>
        <dbReference type="Proteomes" id="UP000265541"/>
    </source>
</evidence>
<evidence type="ECO:0000313" key="9">
    <source>
        <dbReference type="EMBL" id="RIP37044.1"/>
    </source>
</evidence>
<comment type="function">
    <text evidence="2">Involved in the biosynthesis of the yellow-orange carotenoid staphyloxanthin, which plays a role in the virulence via its protective function against oxidative stress. Catalyzes the head-to-head condensation of two molecules of farnesyl diphosphate (FPP) into the colorless C(30) carotenoid 4,4'-diapophytoene (dehydrosqualene).</text>
</comment>
<organism evidence="9 10">
    <name type="scientific">Staphylococcus gallinarum</name>
    <dbReference type="NCBI Taxonomy" id="1293"/>
    <lineage>
        <taxon>Bacteria</taxon>
        <taxon>Bacillati</taxon>
        <taxon>Bacillota</taxon>
        <taxon>Bacilli</taxon>
        <taxon>Bacillales</taxon>
        <taxon>Staphylococcaceae</taxon>
        <taxon>Staphylococcus</taxon>
    </lineage>
</organism>
<evidence type="ECO:0000256" key="8">
    <source>
        <dbReference type="ARBA" id="ARBA00032389"/>
    </source>
</evidence>
<dbReference type="Proteomes" id="UP000265541">
    <property type="component" value="Unassembled WGS sequence"/>
</dbReference>
<accession>A0A3A0VR61</accession>